<keyword evidence="2" id="KW-0472">Membrane</keyword>
<organism evidence="3 4">
    <name type="scientific">Pelobates cultripes</name>
    <name type="common">Western spadefoot toad</name>
    <dbReference type="NCBI Taxonomy" id="61616"/>
    <lineage>
        <taxon>Eukaryota</taxon>
        <taxon>Metazoa</taxon>
        <taxon>Chordata</taxon>
        <taxon>Craniata</taxon>
        <taxon>Vertebrata</taxon>
        <taxon>Euteleostomi</taxon>
        <taxon>Amphibia</taxon>
        <taxon>Batrachia</taxon>
        <taxon>Anura</taxon>
        <taxon>Pelobatoidea</taxon>
        <taxon>Pelobatidae</taxon>
        <taxon>Pelobates</taxon>
    </lineage>
</organism>
<protein>
    <recommendedName>
        <fullName evidence="5">Transmembrane protein 139</fullName>
    </recommendedName>
</protein>
<keyword evidence="2" id="KW-0812">Transmembrane</keyword>
<reference evidence="3" key="1">
    <citation type="submission" date="2022-03" db="EMBL/GenBank/DDBJ databases">
        <authorList>
            <person name="Alioto T."/>
            <person name="Alioto T."/>
            <person name="Gomez Garrido J."/>
        </authorList>
    </citation>
    <scope>NUCLEOTIDE SEQUENCE</scope>
</reference>
<feature type="region of interest" description="Disordered" evidence="1">
    <location>
        <begin position="67"/>
        <end position="90"/>
    </location>
</feature>
<dbReference type="PANTHER" id="PTHR36294:SF1">
    <property type="entry name" value="TRANSMEMBRANE PROTEIN 139"/>
    <property type="match status" value="1"/>
</dbReference>
<dbReference type="InterPro" id="IPR038805">
    <property type="entry name" value="TMEM139"/>
</dbReference>
<gene>
    <name evidence="3" type="ORF">PECUL_23A026879</name>
</gene>
<proteinExistence type="predicted"/>
<keyword evidence="4" id="KW-1185">Reference proteome</keyword>
<dbReference type="Proteomes" id="UP001295444">
    <property type="component" value="Chromosome 11"/>
</dbReference>
<evidence type="ECO:0000313" key="4">
    <source>
        <dbReference type="Proteomes" id="UP001295444"/>
    </source>
</evidence>
<evidence type="ECO:0000256" key="1">
    <source>
        <dbReference type="SAM" id="MobiDB-lite"/>
    </source>
</evidence>
<feature type="transmembrane region" description="Helical" evidence="2">
    <location>
        <begin position="12"/>
        <end position="29"/>
    </location>
</feature>
<accession>A0AAD1TFX1</accession>
<feature type="transmembrane region" description="Helical" evidence="2">
    <location>
        <begin position="35"/>
        <end position="58"/>
    </location>
</feature>
<evidence type="ECO:0000256" key="2">
    <source>
        <dbReference type="SAM" id="Phobius"/>
    </source>
</evidence>
<feature type="compositionally biased region" description="Basic and acidic residues" evidence="1">
    <location>
        <begin position="67"/>
        <end position="81"/>
    </location>
</feature>
<evidence type="ECO:0008006" key="5">
    <source>
        <dbReference type="Google" id="ProtNLM"/>
    </source>
</evidence>
<keyword evidence="2" id="KW-1133">Transmembrane helix</keyword>
<evidence type="ECO:0000313" key="3">
    <source>
        <dbReference type="EMBL" id="CAH2322629.1"/>
    </source>
</evidence>
<dbReference type="AlphaFoldDB" id="A0AAD1TFX1"/>
<sequence>MASTNVKKGVHRVTLTLGMILLLIGVVMLSVSDRVFILGVCFMGVGSLLVLGYLLITFSHCLRKPARSEDSERQTEIETRNRAQAQTEIDPRQFDAPPYEEVIVHGSSTVWTVTLGPGTEAEPPPYSAVPHGIGGVRLHPPTLLRISSDIHEIKNFSVIYGQKWPEPLTPPPLYSETTFDDVFEPSP</sequence>
<dbReference type="EMBL" id="OW240922">
    <property type="protein sequence ID" value="CAH2322629.1"/>
    <property type="molecule type" value="Genomic_DNA"/>
</dbReference>
<dbReference type="PANTHER" id="PTHR36294">
    <property type="entry name" value="TRANSMEMBRANE PROTEIN 139"/>
    <property type="match status" value="1"/>
</dbReference>
<name>A0AAD1TFX1_PELCU</name>